<feature type="region of interest" description="Disordered" evidence="6">
    <location>
        <begin position="373"/>
        <end position="409"/>
    </location>
</feature>
<dbReference type="SMART" id="SM00105">
    <property type="entry name" value="ArfGap"/>
    <property type="match status" value="1"/>
</dbReference>
<keyword evidence="4" id="KW-0862">Zinc</keyword>
<dbReference type="InterPro" id="IPR037278">
    <property type="entry name" value="ARFGAP/RecO"/>
</dbReference>
<organism evidence="8 9">
    <name type="scientific">Oldenlandia corymbosa var. corymbosa</name>
    <dbReference type="NCBI Taxonomy" id="529605"/>
    <lineage>
        <taxon>Eukaryota</taxon>
        <taxon>Viridiplantae</taxon>
        <taxon>Streptophyta</taxon>
        <taxon>Embryophyta</taxon>
        <taxon>Tracheophyta</taxon>
        <taxon>Spermatophyta</taxon>
        <taxon>Magnoliopsida</taxon>
        <taxon>eudicotyledons</taxon>
        <taxon>Gunneridae</taxon>
        <taxon>Pentapetalae</taxon>
        <taxon>asterids</taxon>
        <taxon>lamiids</taxon>
        <taxon>Gentianales</taxon>
        <taxon>Rubiaceae</taxon>
        <taxon>Rubioideae</taxon>
        <taxon>Spermacoceae</taxon>
        <taxon>Hedyotis-Oldenlandia complex</taxon>
        <taxon>Oldenlandia</taxon>
    </lineage>
</organism>
<dbReference type="InterPro" id="IPR038508">
    <property type="entry name" value="ArfGAP_dom_sf"/>
</dbReference>
<dbReference type="InterPro" id="IPR001164">
    <property type="entry name" value="ArfGAP_dom"/>
</dbReference>
<dbReference type="Pfam" id="PF01412">
    <property type="entry name" value="ArfGap"/>
    <property type="match status" value="1"/>
</dbReference>
<sequence length="458" mass="50845">MNGKASVSKELNAKHVKILEGLLKLPENRDCADCKSKGPRWASVNLGVFICLQCSGIHRSLGVHISKVRSATLDTWLPDQVEFIKSMGNEKSNSYWEAELPPRYDRVGIENFIRAKYVEKRWIPRDVKGKSSAPVREERIPDAKPVPEIRSAGYAKRSDPPALLNGSNFVVPKLPKPINTTNVQQVASAVKLHEVHQKSQPPDFELKEEKQGEMAIQLESASKVNYATDVSNKLPREETKQNNSGVSNTEKQQKERVYPDKAGLPAAETPPTMDSKVVTPMTENRSKFDSGIEELLRDFQWNTPAIVGKPVEDAKNDITEKPTVEVFHPVQPPPPAKLAEQRHIHTAATQRPSYVSQSPSVSMNQANVNIQNWGRINSPTPRRMVQQTGSTRPLNTPAASTGLTSSMYNRQPMSTPIGGISATVGRPYPIVNKPQVVSPPSGQDYDFSFLVQGMYTKR</sequence>
<dbReference type="InterPro" id="IPR044520">
    <property type="entry name" value="ARF_GAP_AGD5/15"/>
</dbReference>
<keyword evidence="1" id="KW-0343">GTPase activation</keyword>
<evidence type="ECO:0000259" key="7">
    <source>
        <dbReference type="PROSITE" id="PS50115"/>
    </source>
</evidence>
<dbReference type="AlphaFoldDB" id="A0AAV1BXR8"/>
<evidence type="ECO:0000313" key="8">
    <source>
        <dbReference type="EMBL" id="CAI9087593.1"/>
    </source>
</evidence>
<evidence type="ECO:0000256" key="3">
    <source>
        <dbReference type="ARBA" id="ARBA00022771"/>
    </source>
</evidence>
<evidence type="ECO:0000256" key="5">
    <source>
        <dbReference type="PROSITE-ProRule" id="PRU00288"/>
    </source>
</evidence>
<evidence type="ECO:0000313" key="9">
    <source>
        <dbReference type="Proteomes" id="UP001161247"/>
    </source>
</evidence>
<feature type="compositionally biased region" description="Polar residues" evidence="6">
    <location>
        <begin position="241"/>
        <end position="250"/>
    </location>
</feature>
<reference evidence="8" key="1">
    <citation type="submission" date="2023-03" db="EMBL/GenBank/DDBJ databases">
        <authorList>
            <person name="Julca I."/>
        </authorList>
    </citation>
    <scope>NUCLEOTIDE SEQUENCE</scope>
</reference>
<dbReference type="PRINTS" id="PR00405">
    <property type="entry name" value="REVINTRACTNG"/>
</dbReference>
<keyword evidence="2" id="KW-0479">Metal-binding</keyword>
<evidence type="ECO:0000256" key="1">
    <source>
        <dbReference type="ARBA" id="ARBA00022468"/>
    </source>
</evidence>
<feature type="region of interest" description="Disordered" evidence="6">
    <location>
        <begin position="230"/>
        <end position="277"/>
    </location>
</feature>
<evidence type="ECO:0000256" key="2">
    <source>
        <dbReference type="ARBA" id="ARBA00022723"/>
    </source>
</evidence>
<dbReference type="FunFam" id="1.10.220.150:FF:000009">
    <property type="entry name" value="stromal membrane-associated protein 1 isoform X1"/>
    <property type="match status" value="1"/>
</dbReference>
<keyword evidence="9" id="KW-1185">Reference proteome</keyword>
<proteinExistence type="predicted"/>
<evidence type="ECO:0000256" key="6">
    <source>
        <dbReference type="SAM" id="MobiDB-lite"/>
    </source>
</evidence>
<dbReference type="PROSITE" id="PS50115">
    <property type="entry name" value="ARFGAP"/>
    <property type="match status" value="1"/>
</dbReference>
<dbReference type="CDD" id="cd08204">
    <property type="entry name" value="ArfGap"/>
    <property type="match status" value="1"/>
</dbReference>
<dbReference type="EMBL" id="OX459118">
    <property type="protein sequence ID" value="CAI9087593.1"/>
    <property type="molecule type" value="Genomic_DNA"/>
</dbReference>
<dbReference type="GO" id="GO:0008270">
    <property type="term" value="F:zinc ion binding"/>
    <property type="evidence" value="ECO:0007669"/>
    <property type="project" value="UniProtKB-KW"/>
</dbReference>
<dbReference type="Proteomes" id="UP001161247">
    <property type="component" value="Chromosome 1"/>
</dbReference>
<accession>A0AAV1BXR8</accession>
<evidence type="ECO:0000256" key="4">
    <source>
        <dbReference type="ARBA" id="ARBA00022833"/>
    </source>
</evidence>
<gene>
    <name evidence="8" type="ORF">OLC1_LOCUS376</name>
</gene>
<protein>
    <submittedName>
        <fullName evidence="8">OLC1v1021705C2</fullName>
    </submittedName>
</protein>
<dbReference type="PANTHER" id="PTHR46419:SF5">
    <property type="entry name" value="ADP-RIBOSYLATION FACTOR GTPASE-ACTIVATING PROTEIN AGD5 ISOFORM X1-RELATED"/>
    <property type="match status" value="1"/>
</dbReference>
<dbReference type="GO" id="GO:0005096">
    <property type="term" value="F:GTPase activator activity"/>
    <property type="evidence" value="ECO:0007669"/>
    <property type="project" value="UniProtKB-KW"/>
</dbReference>
<dbReference type="SUPFAM" id="SSF57863">
    <property type="entry name" value="ArfGap/RecO-like zinc finger"/>
    <property type="match status" value="1"/>
</dbReference>
<feature type="domain" description="Arf-GAP" evidence="7">
    <location>
        <begin position="16"/>
        <end position="130"/>
    </location>
</feature>
<dbReference type="Gene3D" id="1.10.220.150">
    <property type="entry name" value="Arf GTPase activating protein"/>
    <property type="match status" value="1"/>
</dbReference>
<name>A0AAV1BXR8_OLDCO</name>
<dbReference type="PANTHER" id="PTHR46419">
    <property type="entry name" value="ADP-RIBOSYLATION FACTOR GTPASE-ACTIVATING PROTEIN AGD5"/>
    <property type="match status" value="1"/>
</dbReference>
<keyword evidence="3 5" id="KW-0863">Zinc-finger</keyword>